<feature type="compositionally biased region" description="Low complexity" evidence="1">
    <location>
        <begin position="186"/>
        <end position="214"/>
    </location>
</feature>
<accession>A0A073IWZ6</accession>
<dbReference type="GeneID" id="68872856"/>
<dbReference type="InterPro" id="IPR011033">
    <property type="entry name" value="PRC_barrel-like_sf"/>
</dbReference>
<dbReference type="Proteomes" id="UP000027746">
    <property type="component" value="Unassembled WGS sequence"/>
</dbReference>
<sequence>MKLKAIMMTTAVSAVMATGAFAQVSSTPEADPNAATTTEQAVAPTFMSLDEMTVGDLLGKSVYEPNGDSIGDIDYVLGSEGSANVVIGIGGFLGLGEYTVAVPLDELTFDAESQNVQMDTTKEALKALPEFDESDAESLPDETQLSTLMAADDSAAPADSTAPAAIAPADSSESSGAATEPSSTMSDDSAADTATDAAPADSAADPAADPAADAATDDATKTEEPKTESSN</sequence>
<feature type="region of interest" description="Disordered" evidence="1">
    <location>
        <begin position="151"/>
        <end position="231"/>
    </location>
</feature>
<evidence type="ECO:0000256" key="2">
    <source>
        <dbReference type="SAM" id="SignalP"/>
    </source>
</evidence>
<evidence type="ECO:0000259" key="3">
    <source>
        <dbReference type="Pfam" id="PF05239"/>
    </source>
</evidence>
<name>A0A073IWZ6_9RHOB</name>
<protein>
    <recommendedName>
        <fullName evidence="3">PRC-barrel domain-containing protein</fullName>
    </recommendedName>
</protein>
<comment type="caution">
    <text evidence="4">The sequence shown here is derived from an EMBL/GenBank/DDBJ whole genome shotgun (WGS) entry which is preliminary data.</text>
</comment>
<feature type="compositionally biased region" description="Polar residues" evidence="1">
    <location>
        <begin position="176"/>
        <end position="185"/>
    </location>
</feature>
<evidence type="ECO:0000256" key="1">
    <source>
        <dbReference type="SAM" id="MobiDB-lite"/>
    </source>
</evidence>
<dbReference type="InterPro" id="IPR027275">
    <property type="entry name" value="PRC-brl_dom"/>
</dbReference>
<dbReference type="EMBL" id="JAMD01000015">
    <property type="protein sequence ID" value="KEJ94294.1"/>
    <property type="molecule type" value="Genomic_DNA"/>
</dbReference>
<evidence type="ECO:0000313" key="5">
    <source>
        <dbReference type="Proteomes" id="UP000027746"/>
    </source>
</evidence>
<gene>
    <name evidence="4" type="ORF">SUH3_07205</name>
</gene>
<evidence type="ECO:0000313" key="4">
    <source>
        <dbReference type="EMBL" id="KEJ94294.1"/>
    </source>
</evidence>
<dbReference type="SUPFAM" id="SSF50346">
    <property type="entry name" value="PRC-barrel domain"/>
    <property type="match status" value="1"/>
</dbReference>
<dbReference type="AlphaFoldDB" id="A0A073IWZ6"/>
<dbReference type="Gene3D" id="2.30.30.240">
    <property type="entry name" value="PRC-barrel domain"/>
    <property type="match status" value="1"/>
</dbReference>
<dbReference type="RefSeq" id="WP_051694614.1">
    <property type="nucleotide sequence ID" value="NZ_CP054608.1"/>
</dbReference>
<dbReference type="Pfam" id="PF05239">
    <property type="entry name" value="PRC"/>
    <property type="match status" value="1"/>
</dbReference>
<dbReference type="PANTHER" id="PTHR36505:SF1">
    <property type="entry name" value="BLR1072 PROTEIN"/>
    <property type="match status" value="1"/>
</dbReference>
<proteinExistence type="predicted"/>
<feature type="signal peptide" evidence="2">
    <location>
        <begin position="1"/>
        <end position="22"/>
    </location>
</feature>
<organism evidence="4 5">
    <name type="scientific">Pseudosulfitobacter pseudonitzschiae</name>
    <dbReference type="NCBI Taxonomy" id="1402135"/>
    <lineage>
        <taxon>Bacteria</taxon>
        <taxon>Pseudomonadati</taxon>
        <taxon>Pseudomonadota</taxon>
        <taxon>Alphaproteobacteria</taxon>
        <taxon>Rhodobacterales</taxon>
        <taxon>Roseobacteraceae</taxon>
        <taxon>Pseudosulfitobacter</taxon>
    </lineage>
</organism>
<dbReference type="OrthoDB" id="7876889at2"/>
<feature type="compositionally biased region" description="Basic and acidic residues" evidence="1">
    <location>
        <begin position="218"/>
        <end position="231"/>
    </location>
</feature>
<keyword evidence="5" id="KW-1185">Reference proteome</keyword>
<dbReference type="PANTHER" id="PTHR36505">
    <property type="entry name" value="BLR1072 PROTEIN"/>
    <property type="match status" value="1"/>
</dbReference>
<keyword evidence="2" id="KW-0732">Signal</keyword>
<feature type="compositionally biased region" description="Low complexity" evidence="1">
    <location>
        <begin position="151"/>
        <end position="175"/>
    </location>
</feature>
<reference evidence="4 5" key="1">
    <citation type="submission" date="2014-01" db="EMBL/GenBank/DDBJ databases">
        <title>Sulfitobacter sp. H3 (MCCC 1A00686) Genome Sequencing.</title>
        <authorList>
            <person name="Lai Q."/>
            <person name="Hong Z."/>
        </authorList>
    </citation>
    <scope>NUCLEOTIDE SEQUENCE [LARGE SCALE GENOMIC DNA]</scope>
    <source>
        <strain evidence="4 5">H3</strain>
    </source>
</reference>
<feature type="domain" description="PRC-barrel" evidence="3">
    <location>
        <begin position="50"/>
        <end position="124"/>
    </location>
</feature>
<feature type="chain" id="PRO_5001691910" description="PRC-barrel domain-containing protein" evidence="2">
    <location>
        <begin position="23"/>
        <end position="231"/>
    </location>
</feature>